<dbReference type="EMBL" id="NKHZ01000060">
    <property type="protein sequence ID" value="PNS16136.1"/>
    <property type="molecule type" value="Genomic_DNA"/>
</dbReference>
<dbReference type="PROSITE" id="PS51257">
    <property type="entry name" value="PROKAR_LIPOPROTEIN"/>
    <property type="match status" value="1"/>
</dbReference>
<keyword evidence="3" id="KW-1185">Reference proteome</keyword>
<sequence>MRRLLLTSSQVSLFLSCVITFTLLLFLSGLFLQRRTITSLRASLAPRLPPIPSSHYVSPAPAPLPRYAPASYASHLSSSQYAAQQRAIDWSRLAHVQIPTTHHAVCSAVMLFADLHRLKSPAKRVLVFPAEWIRDGDGVSKGSAGTGGMEKLRAGVSDPWLATTRRLLRVAGRRYGVQLRPVGAQERKKGWWGGETGVRDEGRELEARKLGTVLGMGELDKALLVRTPGWVLDASGLDAALAYGEVERVAAVVGSNGTDAVLVKMDEGAGEVLRKGAAVGSKEVGTLDGDMYGAPVVESKELDMFAAMGMRINELVGSEDVNLTASIGSLHDATAEEVFNATKYLTSASYITFTDRKLPAGPEYDVPFADKVRARPANKDADWVWTKLYGNFAERRREVCGLDLEWYPPA</sequence>
<evidence type="ECO:0000313" key="2">
    <source>
        <dbReference type="EMBL" id="PNS16136.1"/>
    </source>
</evidence>
<evidence type="ECO:0000256" key="1">
    <source>
        <dbReference type="SAM" id="Phobius"/>
    </source>
</evidence>
<proteinExistence type="predicted"/>
<dbReference type="OrthoDB" id="5367275at2759"/>
<dbReference type="AlphaFoldDB" id="A0A2K1QLV4"/>
<keyword evidence="1" id="KW-0472">Membrane</keyword>
<keyword evidence="1" id="KW-0812">Transmembrane</keyword>
<keyword evidence="1" id="KW-1133">Transmembrane helix</keyword>
<dbReference type="STRING" id="2082308.A0A2K1QLV4"/>
<dbReference type="InParanoid" id="A0A2K1QLV4"/>
<evidence type="ECO:0000313" key="3">
    <source>
        <dbReference type="Proteomes" id="UP000243797"/>
    </source>
</evidence>
<accession>A0A2K1QLV4</accession>
<dbReference type="Proteomes" id="UP000243797">
    <property type="component" value="Unassembled WGS sequence"/>
</dbReference>
<protein>
    <submittedName>
        <fullName evidence="2">Uncharacterized protein</fullName>
    </submittedName>
</protein>
<reference evidence="2 3" key="1">
    <citation type="submission" date="2017-06" db="EMBL/GenBank/DDBJ databases">
        <title>Draft genome sequence of a variant of Elsinoe murrayae.</title>
        <authorList>
            <person name="Cheng Q."/>
        </authorList>
    </citation>
    <scope>NUCLEOTIDE SEQUENCE [LARGE SCALE GENOMIC DNA]</scope>
    <source>
        <strain evidence="2 3">CQ-2017a</strain>
    </source>
</reference>
<comment type="caution">
    <text evidence="2">The sequence shown here is derived from an EMBL/GenBank/DDBJ whole genome shotgun (WGS) entry which is preliminary data.</text>
</comment>
<name>A0A2K1QLV4_9PEZI</name>
<gene>
    <name evidence="2" type="ORF">CAC42_4537</name>
</gene>
<feature type="transmembrane region" description="Helical" evidence="1">
    <location>
        <begin position="12"/>
        <end position="32"/>
    </location>
</feature>
<organism evidence="2 3">
    <name type="scientific">Sphaceloma murrayae</name>
    <dbReference type="NCBI Taxonomy" id="2082308"/>
    <lineage>
        <taxon>Eukaryota</taxon>
        <taxon>Fungi</taxon>
        <taxon>Dikarya</taxon>
        <taxon>Ascomycota</taxon>
        <taxon>Pezizomycotina</taxon>
        <taxon>Dothideomycetes</taxon>
        <taxon>Dothideomycetidae</taxon>
        <taxon>Myriangiales</taxon>
        <taxon>Elsinoaceae</taxon>
        <taxon>Sphaceloma</taxon>
    </lineage>
</organism>